<dbReference type="Proteomes" id="UP000070160">
    <property type="component" value="Unassembled WGS sequence"/>
</dbReference>
<gene>
    <name evidence="1" type="ORF">HMPREF3182_01080</name>
</gene>
<organism evidence="1 2">
    <name type="scientific">Megasphaera hutchinsoni</name>
    <dbReference type="NCBI Taxonomy" id="1588748"/>
    <lineage>
        <taxon>Bacteria</taxon>
        <taxon>Bacillati</taxon>
        <taxon>Bacillota</taxon>
        <taxon>Negativicutes</taxon>
        <taxon>Veillonellales</taxon>
        <taxon>Veillonellaceae</taxon>
        <taxon>Megasphaera</taxon>
    </lineage>
</organism>
<name>A0A134CEL1_9FIRM</name>
<evidence type="ECO:0000313" key="1">
    <source>
        <dbReference type="EMBL" id="KXB90656.1"/>
    </source>
</evidence>
<dbReference type="EMBL" id="LSDT01000044">
    <property type="protein sequence ID" value="KXB90656.1"/>
    <property type="molecule type" value="Genomic_DNA"/>
</dbReference>
<dbReference type="RefSeq" id="WP_062485856.1">
    <property type="nucleotide sequence ID" value="NZ_KQ960952.1"/>
</dbReference>
<dbReference type="PATRIC" id="fig|1588748.3.peg.1038"/>
<dbReference type="STRING" id="1588748.HMPREF3182_01080"/>
<accession>A0A134CEL1</accession>
<dbReference type="AlphaFoldDB" id="A0A134CEL1"/>
<proteinExistence type="predicted"/>
<evidence type="ECO:0000313" key="2">
    <source>
        <dbReference type="Proteomes" id="UP000070160"/>
    </source>
</evidence>
<comment type="caution">
    <text evidence="1">The sequence shown here is derived from an EMBL/GenBank/DDBJ whole genome shotgun (WGS) entry which is preliminary data.</text>
</comment>
<reference evidence="2" key="1">
    <citation type="submission" date="2016-01" db="EMBL/GenBank/DDBJ databases">
        <authorList>
            <person name="Mitreva M."/>
            <person name="Pepin K.H."/>
            <person name="Mihindukulasuriya K.A."/>
            <person name="Fulton R."/>
            <person name="Fronick C."/>
            <person name="O'Laughlin M."/>
            <person name="Miner T."/>
            <person name="Herter B."/>
            <person name="Rosa B.A."/>
            <person name="Cordes M."/>
            <person name="Tomlinson C."/>
            <person name="Wollam A."/>
            <person name="Palsikar V.B."/>
            <person name="Mardis E.R."/>
            <person name="Wilson R.K."/>
        </authorList>
    </citation>
    <scope>NUCLEOTIDE SEQUENCE [LARGE SCALE GENOMIC DNA]</scope>
    <source>
        <strain evidence="2">KA00182</strain>
    </source>
</reference>
<protein>
    <submittedName>
        <fullName evidence="1">Uncharacterized protein</fullName>
    </submittedName>
</protein>
<sequence>MNLTPLLQEYFKVTVKKNYIIDASLGTFALTYENDSYYVDGRVLTQDEIKPVKTLLKQIVSLADMVLPDLSYQVISIHIQRGARLGESKIKMNDGLQLYTQTRCEFIYDPQRQLFENIWEKESRELKDELEDTELKKPHIFIKVDEKKEVLLADVIKDIFKSDVAEYLLQRHYWLDPEEV</sequence>
<keyword evidence="2" id="KW-1185">Reference proteome</keyword>